<dbReference type="GO" id="GO:0016780">
    <property type="term" value="F:phosphotransferase activity, for other substituted phosphate groups"/>
    <property type="evidence" value="ECO:0007669"/>
    <property type="project" value="InterPro"/>
</dbReference>
<dbReference type="STRING" id="407036.SAMN05216243_2019"/>
<feature type="transmembrane region" description="Helical" evidence="8">
    <location>
        <begin position="102"/>
        <end position="122"/>
    </location>
</feature>
<evidence type="ECO:0000256" key="5">
    <source>
        <dbReference type="ARBA" id="ARBA00022989"/>
    </source>
</evidence>
<dbReference type="Proteomes" id="UP000198694">
    <property type="component" value="Unassembled WGS sequence"/>
</dbReference>
<feature type="transmembrane region" description="Helical" evidence="8">
    <location>
        <begin position="160"/>
        <end position="177"/>
    </location>
</feature>
<evidence type="ECO:0000256" key="3">
    <source>
        <dbReference type="ARBA" id="ARBA00022679"/>
    </source>
</evidence>
<sequence length="357" mass="38826">MVNVTELVIAFFISLISTVLLVFPVKQFAVKIGAIDQPEARKIHTVAIPRLGGLAIFLGTVLGLLYLQPVHMHMFEIVTGAVIVILLGILDDKLQLRPVFKLAGQIAAAAILINGGLIIERINVPLLGLVELEGWSTIITLLWIVGITNAINLIDGLDGLASGVSTIALISVLIMALGDYRIVVVYFCVVLIASNLGFLFHNFYPAKIYMGDTGSMFLGYSVAVISLLGLFKNVTLFSFIIPVIVLAVPIFDTLFAIVRRLYNRENIMLPDKKHIHYQLLAAGFSHRTTVLIIYGFSAVFGTLGILFSNASLSISLVISFVILLLLVLIAELGAIEKGKKPLINSVHKLVKRANDRG</sequence>
<organism evidence="9 10">
    <name type="scientific">Sediminibacillus albus</name>
    <dbReference type="NCBI Taxonomy" id="407036"/>
    <lineage>
        <taxon>Bacteria</taxon>
        <taxon>Bacillati</taxon>
        <taxon>Bacillota</taxon>
        <taxon>Bacilli</taxon>
        <taxon>Bacillales</taxon>
        <taxon>Bacillaceae</taxon>
        <taxon>Sediminibacillus</taxon>
    </lineage>
</organism>
<keyword evidence="7" id="KW-0460">Magnesium</keyword>
<feature type="transmembrane region" description="Helical" evidence="8">
    <location>
        <begin position="237"/>
        <end position="258"/>
    </location>
</feature>
<comment type="subcellular location">
    <subcellularLocation>
        <location evidence="1">Cell membrane</location>
        <topology evidence="1">Multi-pass membrane protein</topology>
    </subcellularLocation>
</comment>
<dbReference type="GO" id="GO:0071555">
    <property type="term" value="P:cell wall organization"/>
    <property type="evidence" value="ECO:0007669"/>
    <property type="project" value="TreeGrafter"/>
</dbReference>
<dbReference type="InterPro" id="IPR018480">
    <property type="entry name" value="PNAcMuramoyl-5peptid_Trfase_CS"/>
</dbReference>
<dbReference type="CDD" id="cd06853">
    <property type="entry name" value="GT_WecA_like"/>
    <property type="match status" value="1"/>
</dbReference>
<comment type="cofactor">
    <cofactor evidence="7">
        <name>Mg(2+)</name>
        <dbReference type="ChEBI" id="CHEBI:18420"/>
    </cofactor>
</comment>
<dbReference type="EMBL" id="FNFL01000003">
    <property type="protein sequence ID" value="SDK14508.1"/>
    <property type="molecule type" value="Genomic_DNA"/>
</dbReference>
<keyword evidence="7" id="KW-0479">Metal-binding</keyword>
<dbReference type="GO" id="GO:0009103">
    <property type="term" value="P:lipopolysaccharide biosynthetic process"/>
    <property type="evidence" value="ECO:0007669"/>
    <property type="project" value="TreeGrafter"/>
</dbReference>
<keyword evidence="3 9" id="KW-0808">Transferase</keyword>
<evidence type="ECO:0000256" key="7">
    <source>
        <dbReference type="PIRSR" id="PIRSR600715-1"/>
    </source>
</evidence>
<feature type="transmembrane region" description="Helical" evidence="8">
    <location>
        <begin position="183"/>
        <end position="201"/>
    </location>
</feature>
<dbReference type="GO" id="GO:0005886">
    <property type="term" value="C:plasma membrane"/>
    <property type="evidence" value="ECO:0007669"/>
    <property type="project" value="UniProtKB-SubCell"/>
</dbReference>
<evidence type="ECO:0000256" key="6">
    <source>
        <dbReference type="ARBA" id="ARBA00023136"/>
    </source>
</evidence>
<feature type="transmembrane region" description="Helical" evidence="8">
    <location>
        <begin position="279"/>
        <end position="307"/>
    </location>
</feature>
<dbReference type="OrthoDB" id="9783652at2"/>
<keyword evidence="10" id="KW-1185">Reference proteome</keyword>
<feature type="transmembrane region" description="Helical" evidence="8">
    <location>
        <begin position="46"/>
        <end position="67"/>
    </location>
</feature>
<dbReference type="PANTHER" id="PTHR22926">
    <property type="entry name" value="PHOSPHO-N-ACETYLMURAMOYL-PENTAPEPTIDE-TRANSFERASE"/>
    <property type="match status" value="1"/>
</dbReference>
<keyword evidence="5 8" id="KW-1133">Transmembrane helix</keyword>
<evidence type="ECO:0000256" key="4">
    <source>
        <dbReference type="ARBA" id="ARBA00022692"/>
    </source>
</evidence>
<feature type="binding site" evidence="7">
    <location>
        <position position="212"/>
    </location>
    <ligand>
        <name>Mg(2+)</name>
        <dbReference type="ChEBI" id="CHEBI:18420"/>
    </ligand>
</feature>
<evidence type="ECO:0000256" key="2">
    <source>
        <dbReference type="ARBA" id="ARBA00022475"/>
    </source>
</evidence>
<keyword evidence="4 8" id="KW-0812">Transmembrane</keyword>
<dbReference type="AlphaFoldDB" id="A0A1G8ZHJ0"/>
<feature type="transmembrane region" description="Helical" evidence="8">
    <location>
        <begin position="73"/>
        <end position="90"/>
    </location>
</feature>
<feature type="transmembrane region" description="Helical" evidence="8">
    <location>
        <begin position="6"/>
        <end position="25"/>
    </location>
</feature>
<feature type="binding site" evidence="7">
    <location>
        <position position="152"/>
    </location>
    <ligand>
        <name>Mg(2+)</name>
        <dbReference type="ChEBI" id="CHEBI:18420"/>
    </ligand>
</feature>
<protein>
    <submittedName>
        <fullName evidence="9">UDP-GlcNAc:undecaprenyl-phosphate GlcNAc-1-phosphate transferase</fullName>
    </submittedName>
</protein>
<evidence type="ECO:0000256" key="1">
    <source>
        <dbReference type="ARBA" id="ARBA00004651"/>
    </source>
</evidence>
<feature type="transmembrane region" description="Helical" evidence="8">
    <location>
        <begin position="213"/>
        <end position="231"/>
    </location>
</feature>
<feature type="transmembrane region" description="Helical" evidence="8">
    <location>
        <begin position="313"/>
        <end position="335"/>
    </location>
</feature>
<evidence type="ECO:0000313" key="9">
    <source>
        <dbReference type="EMBL" id="SDK14508.1"/>
    </source>
</evidence>
<keyword evidence="6 8" id="KW-0472">Membrane</keyword>
<reference evidence="9 10" key="1">
    <citation type="submission" date="2016-10" db="EMBL/GenBank/DDBJ databases">
        <authorList>
            <person name="de Groot N.N."/>
        </authorList>
    </citation>
    <scope>NUCLEOTIDE SEQUENCE [LARGE SCALE GENOMIC DNA]</scope>
    <source>
        <strain evidence="9 10">CGMCC 1.6502</strain>
    </source>
</reference>
<dbReference type="RefSeq" id="WP_093213615.1">
    <property type="nucleotide sequence ID" value="NZ_FNFL01000003.1"/>
</dbReference>
<gene>
    <name evidence="9" type="ORF">SAMN05216243_2019</name>
</gene>
<dbReference type="GO" id="GO:0046872">
    <property type="term" value="F:metal ion binding"/>
    <property type="evidence" value="ECO:0007669"/>
    <property type="project" value="UniProtKB-KW"/>
</dbReference>
<proteinExistence type="predicted"/>
<dbReference type="InterPro" id="IPR000715">
    <property type="entry name" value="Glycosyl_transferase_4"/>
</dbReference>
<dbReference type="PROSITE" id="PS01348">
    <property type="entry name" value="MRAY_2"/>
    <property type="match status" value="1"/>
</dbReference>
<evidence type="ECO:0000256" key="8">
    <source>
        <dbReference type="SAM" id="Phobius"/>
    </source>
</evidence>
<keyword evidence="2" id="KW-1003">Cell membrane</keyword>
<dbReference type="GO" id="GO:0044038">
    <property type="term" value="P:cell wall macromolecule biosynthetic process"/>
    <property type="evidence" value="ECO:0007669"/>
    <property type="project" value="TreeGrafter"/>
</dbReference>
<feature type="transmembrane region" description="Helical" evidence="8">
    <location>
        <begin position="134"/>
        <end position="153"/>
    </location>
</feature>
<dbReference type="PANTHER" id="PTHR22926:SF3">
    <property type="entry name" value="UNDECAPRENYL-PHOSPHATE ALPHA-N-ACETYLGLUCOSAMINYL 1-PHOSPHATE TRANSFERASE"/>
    <property type="match status" value="1"/>
</dbReference>
<dbReference type="Pfam" id="PF00953">
    <property type="entry name" value="Glycos_transf_4"/>
    <property type="match status" value="1"/>
</dbReference>
<evidence type="ECO:0000313" key="10">
    <source>
        <dbReference type="Proteomes" id="UP000198694"/>
    </source>
</evidence>
<name>A0A1G8ZHJ0_9BACI</name>
<accession>A0A1G8ZHJ0</accession>